<dbReference type="InterPro" id="IPR038726">
    <property type="entry name" value="PDDEXK_AddAB-type"/>
</dbReference>
<keyword evidence="7 15" id="KW-0067">ATP-binding</keyword>
<reference evidence="19 20" key="1">
    <citation type="journal article" date="2016" name="Microbes Environ.">
        <title>Phylogenetically diverse aerobic anoxygenic phototrophic bacteria isolated from epilithic biofilms in Tama river, Japan.</title>
        <authorList>
            <person name="Hirose S."/>
            <person name="Matsuura K."/>
            <person name="Haruta S."/>
        </authorList>
    </citation>
    <scope>NUCLEOTIDE SEQUENCE [LARGE SCALE GENOMIC DNA]</scope>
    <source>
        <strain evidence="19 20">S08</strain>
    </source>
</reference>
<dbReference type="InterPro" id="IPR014017">
    <property type="entry name" value="DNA_helicase_UvrD-like_C"/>
</dbReference>
<dbReference type="Gene3D" id="3.90.320.10">
    <property type="match status" value="1"/>
</dbReference>
<dbReference type="RefSeq" id="WP_244457405.1">
    <property type="nucleotide sequence ID" value="NZ_AP025637.1"/>
</dbReference>
<evidence type="ECO:0000256" key="10">
    <source>
        <dbReference type="ARBA" id="ARBA00023235"/>
    </source>
</evidence>
<evidence type="ECO:0000259" key="18">
    <source>
        <dbReference type="PROSITE" id="PS51217"/>
    </source>
</evidence>
<sequence>MSQSPRERAEHAQSRASDPAASAWVEASAGSGKTKLLTDRVLRLLLAGVEPGRILCLTFTKAAAAEMATRLARALGGWATAEDAALAATLAALTGRAPDDAERRAARALFVRVLEQPGGMRISTIHAFAQSLLRAFPLEAGLAPQFAVVEDQDARAMLAREREAVLAGSPDRAAMERLARLVPPTRFAEVVGTLAATRGRLLRAIDARQGLTGFEGALSRALGLAPGETNEDAVLRAACAGVLPEVARAGALLRVSGNDNDRVRGASIAAWLAQDETLRAAHWEDWRALLLTKDNEPRKRFATQKAGADVPFIQDALTAEAERVQGAEQARAAARVLAATMALLAIGTPVLRRYEAAKARAGMLDYDDLIRGAERLLQDPGSAWVLFKLDGGLDHVLLDEAQDSNPDQWGIVRALTGEFFAGEGAREQGRTIFAVGDVKQSIYGFQGADAEGFARERTHYGQVVTRAGLEFRPVPLDVSFRSTAPVLALVDAVFAGGEAREGVVEGDAVLRHYADRAGQAGSVELWPLLQVDAAEAPPAWAPPDAPVDGEGAAPRLAALIAARIRFMLDHETLPARVERGADQQEGRPVRPGDILVLLRSRARGGFLAALVRALKDLRIPVGGVDRMVLAEQVAVQDLLALADVLLLPEDDLTLAALLKSPLVGLLEDEVLALAQPRTGSLWGALAAHRGAETRFGRVADWIAGMMARADYATPHALFADVLGGRGPLDARAGRARMLARLGPDAADPMDEFLNAALEHERGHPPSLQGFVHRLRQGGAEVKREAEGAGDAVRIMTVHGAKGLQAPIVILPDTTGAPPDRAALRWLDDDLPAWAPKQEGFAATALSDQRQADKDAEAREQHRLLYVALTRAEDRLIVCGWQGKKDVPAQCWYRLVEEGFARLDGAVAQPFEGPADAFPPGAVVHRLEAAQSAPPRIEDPPRAPAAMTDLPAWARVPAVQEAPEGAVAPSALPGEEETPAAPPRPSDDPRGLRFRRGRLVHALLQHLPDHAPAARADVARRFLSRPGHGLDEAEQEAVLDEVLALMEAPLVAAALGPGSLAEAPLAGRIGGRLIAGQVDRLLVEADRVLVLDYKTNRPPPMDVAAVAPLYLRQMAAYRALLRAAFPGRRVECALVWTYGARVMALPDALLDRHAPGA</sequence>
<proteinExistence type="predicted"/>
<protein>
    <recommendedName>
        <fullName evidence="12">DNA 3'-5' helicase</fullName>
        <ecNumber evidence="12">5.6.2.4</ecNumber>
    </recommendedName>
    <alternativeName>
        <fullName evidence="13">DNA 3'-5' helicase II</fullName>
    </alternativeName>
</protein>
<evidence type="ECO:0000256" key="4">
    <source>
        <dbReference type="ARBA" id="ARBA00022801"/>
    </source>
</evidence>
<evidence type="ECO:0000256" key="14">
    <source>
        <dbReference type="ARBA" id="ARBA00048988"/>
    </source>
</evidence>
<evidence type="ECO:0000256" key="8">
    <source>
        <dbReference type="ARBA" id="ARBA00023125"/>
    </source>
</evidence>
<feature type="region of interest" description="Disordered" evidence="16">
    <location>
        <begin position="1"/>
        <end position="23"/>
    </location>
</feature>
<name>A0ABM7YB71_9PROT</name>
<dbReference type="Pfam" id="PF00580">
    <property type="entry name" value="UvrD-helicase"/>
    <property type="match status" value="1"/>
</dbReference>
<keyword evidence="2 15" id="KW-0547">Nucleotide-binding</keyword>
<dbReference type="GO" id="GO:0004386">
    <property type="term" value="F:helicase activity"/>
    <property type="evidence" value="ECO:0007669"/>
    <property type="project" value="UniProtKB-KW"/>
</dbReference>
<dbReference type="SUPFAM" id="SSF52540">
    <property type="entry name" value="P-loop containing nucleoside triphosphate hydrolases"/>
    <property type="match status" value="1"/>
</dbReference>
<keyword evidence="10" id="KW-0413">Isomerase</keyword>
<dbReference type="EMBL" id="AP025637">
    <property type="protein sequence ID" value="BDG75323.1"/>
    <property type="molecule type" value="Genomic_DNA"/>
</dbReference>
<keyword evidence="6" id="KW-0269">Exonuclease</keyword>
<keyword evidence="4 15" id="KW-0378">Hydrolase</keyword>
<dbReference type="InterPro" id="IPR011335">
    <property type="entry name" value="Restrct_endonuc-II-like"/>
</dbReference>
<dbReference type="SUPFAM" id="SSF52980">
    <property type="entry name" value="Restriction endonuclease-like"/>
    <property type="match status" value="1"/>
</dbReference>
<dbReference type="InterPro" id="IPR027417">
    <property type="entry name" value="P-loop_NTPase"/>
</dbReference>
<comment type="catalytic activity">
    <reaction evidence="11">
        <text>Couples ATP hydrolysis with the unwinding of duplex DNA by translocating in the 3'-5' direction.</text>
        <dbReference type="EC" id="5.6.2.4"/>
    </reaction>
</comment>
<dbReference type="Gene3D" id="3.40.50.300">
    <property type="entry name" value="P-loop containing nucleotide triphosphate hydrolases"/>
    <property type="match status" value="4"/>
</dbReference>
<dbReference type="Pfam" id="PF13361">
    <property type="entry name" value="UvrD_C"/>
    <property type="match status" value="1"/>
</dbReference>
<dbReference type="Pfam" id="PF12705">
    <property type="entry name" value="PDDEXK_1"/>
    <property type="match status" value="1"/>
</dbReference>
<dbReference type="InterPro" id="IPR000212">
    <property type="entry name" value="DNA_helicase_UvrD/REP"/>
</dbReference>
<dbReference type="InterPro" id="IPR011604">
    <property type="entry name" value="PDDEXK-like_dom_sf"/>
</dbReference>
<dbReference type="InterPro" id="IPR014151">
    <property type="entry name" value="DNA_helicase_AddA"/>
</dbReference>
<dbReference type="PROSITE" id="PS51198">
    <property type="entry name" value="UVRD_HELICASE_ATP_BIND"/>
    <property type="match status" value="1"/>
</dbReference>
<dbReference type="Gene3D" id="1.10.486.10">
    <property type="entry name" value="PCRA, domain 4"/>
    <property type="match status" value="1"/>
</dbReference>
<evidence type="ECO:0000256" key="2">
    <source>
        <dbReference type="ARBA" id="ARBA00022741"/>
    </source>
</evidence>
<evidence type="ECO:0000256" key="9">
    <source>
        <dbReference type="ARBA" id="ARBA00023204"/>
    </source>
</evidence>
<comment type="catalytic activity">
    <reaction evidence="14">
        <text>ATP + H2O = ADP + phosphate + H(+)</text>
        <dbReference type="Rhea" id="RHEA:13065"/>
        <dbReference type="ChEBI" id="CHEBI:15377"/>
        <dbReference type="ChEBI" id="CHEBI:15378"/>
        <dbReference type="ChEBI" id="CHEBI:30616"/>
        <dbReference type="ChEBI" id="CHEBI:43474"/>
        <dbReference type="ChEBI" id="CHEBI:456216"/>
        <dbReference type="EC" id="5.6.2.4"/>
    </reaction>
</comment>
<evidence type="ECO:0000256" key="11">
    <source>
        <dbReference type="ARBA" id="ARBA00034617"/>
    </source>
</evidence>
<evidence type="ECO:0000256" key="12">
    <source>
        <dbReference type="ARBA" id="ARBA00034808"/>
    </source>
</evidence>
<evidence type="ECO:0000256" key="5">
    <source>
        <dbReference type="ARBA" id="ARBA00022806"/>
    </source>
</evidence>
<dbReference type="NCBIfam" id="TIGR02784">
    <property type="entry name" value="addA_alphas"/>
    <property type="match status" value="1"/>
</dbReference>
<dbReference type="InterPro" id="IPR014016">
    <property type="entry name" value="UvrD-like_ATP-bd"/>
</dbReference>
<keyword evidence="1" id="KW-0540">Nuclease</keyword>
<keyword evidence="3" id="KW-0227">DNA damage</keyword>
<evidence type="ECO:0000259" key="17">
    <source>
        <dbReference type="PROSITE" id="PS51198"/>
    </source>
</evidence>
<keyword evidence="9" id="KW-0234">DNA repair</keyword>
<feature type="domain" description="UvrD-like helicase C-terminal" evidence="18">
    <location>
        <begin position="507"/>
        <end position="802"/>
    </location>
</feature>
<feature type="compositionally biased region" description="Basic and acidic residues" evidence="16">
    <location>
        <begin position="1"/>
        <end position="13"/>
    </location>
</feature>
<gene>
    <name evidence="19" type="ORF">Rmf_52520</name>
</gene>
<accession>A0ABM7YB71</accession>
<evidence type="ECO:0000256" key="1">
    <source>
        <dbReference type="ARBA" id="ARBA00022722"/>
    </source>
</evidence>
<evidence type="ECO:0000256" key="16">
    <source>
        <dbReference type="SAM" id="MobiDB-lite"/>
    </source>
</evidence>
<evidence type="ECO:0000256" key="3">
    <source>
        <dbReference type="ARBA" id="ARBA00022763"/>
    </source>
</evidence>
<keyword evidence="8" id="KW-0238">DNA-binding</keyword>
<keyword evidence="20" id="KW-1185">Reference proteome</keyword>
<dbReference type="EC" id="5.6.2.4" evidence="12"/>
<keyword evidence="5 15" id="KW-0347">Helicase</keyword>
<evidence type="ECO:0000256" key="13">
    <source>
        <dbReference type="ARBA" id="ARBA00034923"/>
    </source>
</evidence>
<evidence type="ECO:0000256" key="6">
    <source>
        <dbReference type="ARBA" id="ARBA00022839"/>
    </source>
</evidence>
<feature type="region of interest" description="Disordered" evidence="16">
    <location>
        <begin position="962"/>
        <end position="991"/>
    </location>
</feature>
<dbReference type="PROSITE" id="PS51217">
    <property type="entry name" value="UVRD_HELICASE_CTER"/>
    <property type="match status" value="1"/>
</dbReference>
<evidence type="ECO:0000256" key="7">
    <source>
        <dbReference type="ARBA" id="ARBA00022840"/>
    </source>
</evidence>
<evidence type="ECO:0000313" key="20">
    <source>
        <dbReference type="Proteomes" id="UP000831327"/>
    </source>
</evidence>
<dbReference type="PANTHER" id="PTHR11070:SF2">
    <property type="entry name" value="ATP-DEPENDENT DNA HELICASE SRS2"/>
    <property type="match status" value="1"/>
</dbReference>
<feature type="binding site" evidence="15">
    <location>
        <begin position="27"/>
        <end position="34"/>
    </location>
    <ligand>
        <name>ATP</name>
        <dbReference type="ChEBI" id="CHEBI:30616"/>
    </ligand>
</feature>
<dbReference type="PANTHER" id="PTHR11070">
    <property type="entry name" value="UVRD / RECB / PCRA DNA HELICASE FAMILY MEMBER"/>
    <property type="match status" value="1"/>
</dbReference>
<dbReference type="Proteomes" id="UP000831327">
    <property type="component" value="Chromosome"/>
</dbReference>
<organism evidence="19 20">
    <name type="scientific">Roseomonas fluvialis</name>
    <dbReference type="NCBI Taxonomy" id="1750527"/>
    <lineage>
        <taxon>Bacteria</taxon>
        <taxon>Pseudomonadati</taxon>
        <taxon>Pseudomonadota</taxon>
        <taxon>Alphaproteobacteria</taxon>
        <taxon>Acetobacterales</taxon>
        <taxon>Roseomonadaceae</taxon>
        <taxon>Roseomonas</taxon>
    </lineage>
</organism>
<feature type="domain" description="UvrD-like helicase ATP-binding" evidence="17">
    <location>
        <begin position="6"/>
        <end position="483"/>
    </location>
</feature>
<evidence type="ECO:0000256" key="15">
    <source>
        <dbReference type="PROSITE-ProRule" id="PRU00560"/>
    </source>
</evidence>
<evidence type="ECO:0000313" key="19">
    <source>
        <dbReference type="EMBL" id="BDG75323.1"/>
    </source>
</evidence>